<dbReference type="AlphaFoldDB" id="A0A914PGT6"/>
<accession>A0A914PGT6</accession>
<proteinExistence type="predicted"/>
<sequence>MNIHVVFLATAKLLDSTISDNCKERKNLFSLDKPLKWLKLNNNAEKEPDKQWKKDSSSSTTYKSTLSLHIAAYEKSVEAAAASDSFNGKNKEDLENVISGSTGNEKQILTLTRFIQVIF</sequence>
<keyword evidence="1" id="KW-1185">Reference proteome</keyword>
<evidence type="ECO:0000313" key="1">
    <source>
        <dbReference type="Proteomes" id="UP000887578"/>
    </source>
</evidence>
<reference evidence="2" key="1">
    <citation type="submission" date="2022-11" db="UniProtKB">
        <authorList>
            <consortium name="WormBaseParasite"/>
        </authorList>
    </citation>
    <scope>IDENTIFICATION</scope>
</reference>
<organism evidence="1 2">
    <name type="scientific">Panagrolaimus davidi</name>
    <dbReference type="NCBI Taxonomy" id="227884"/>
    <lineage>
        <taxon>Eukaryota</taxon>
        <taxon>Metazoa</taxon>
        <taxon>Ecdysozoa</taxon>
        <taxon>Nematoda</taxon>
        <taxon>Chromadorea</taxon>
        <taxon>Rhabditida</taxon>
        <taxon>Tylenchina</taxon>
        <taxon>Panagrolaimomorpha</taxon>
        <taxon>Panagrolaimoidea</taxon>
        <taxon>Panagrolaimidae</taxon>
        <taxon>Panagrolaimus</taxon>
    </lineage>
</organism>
<evidence type="ECO:0000313" key="2">
    <source>
        <dbReference type="WBParaSite" id="PDA_v2.g17012.t1"/>
    </source>
</evidence>
<dbReference type="Proteomes" id="UP000887578">
    <property type="component" value="Unplaced"/>
</dbReference>
<name>A0A914PGT6_9BILA</name>
<protein>
    <submittedName>
        <fullName evidence="2">Uncharacterized protein</fullName>
    </submittedName>
</protein>
<dbReference type="WBParaSite" id="PDA_v2.g17012.t1">
    <property type="protein sequence ID" value="PDA_v2.g17012.t1"/>
    <property type="gene ID" value="PDA_v2.g17012"/>
</dbReference>